<dbReference type="PANTHER" id="PTHR34876:SF4">
    <property type="entry name" value="1,4-BETA-D-GLUCAN CELLOBIOHYDROLASE C-RELATED"/>
    <property type="match status" value="1"/>
</dbReference>
<gene>
    <name evidence="6" type="ORF">DI270_014205</name>
</gene>
<evidence type="ECO:0000259" key="5">
    <source>
        <dbReference type="PROSITE" id="PS50011"/>
    </source>
</evidence>
<keyword evidence="2 3" id="KW-0067">ATP-binding</keyword>
<dbReference type="InterPro" id="IPR008271">
    <property type="entry name" value="Ser/Thr_kinase_AS"/>
</dbReference>
<name>A0ABX9LJS6_9ACTN</name>
<evidence type="ECO:0000313" key="6">
    <source>
        <dbReference type="EMBL" id="RGA04206.1"/>
    </source>
</evidence>
<dbReference type="PROSITE" id="PS00107">
    <property type="entry name" value="PROTEIN_KINASE_ATP"/>
    <property type="match status" value="1"/>
</dbReference>
<dbReference type="Pfam" id="PF01341">
    <property type="entry name" value="Glyco_hydro_6"/>
    <property type="match status" value="1"/>
</dbReference>
<dbReference type="Gene3D" id="3.30.200.20">
    <property type="entry name" value="Phosphorylase Kinase, domain 1"/>
    <property type="match status" value="1"/>
</dbReference>
<dbReference type="SUPFAM" id="SSF51989">
    <property type="entry name" value="Glycosyl hydrolases family 6, cellulases"/>
    <property type="match status" value="1"/>
</dbReference>
<dbReference type="CDD" id="cd14014">
    <property type="entry name" value="STKc_PknB_like"/>
    <property type="match status" value="1"/>
</dbReference>
<dbReference type="PROSITE" id="PS00108">
    <property type="entry name" value="PROTEIN_KINASE_ST"/>
    <property type="match status" value="1"/>
</dbReference>
<dbReference type="PRINTS" id="PR00733">
    <property type="entry name" value="GLHYDRLASE6"/>
</dbReference>
<dbReference type="InterPro" id="IPR011009">
    <property type="entry name" value="Kinase-like_dom_sf"/>
</dbReference>
<comment type="caution">
    <text evidence="6">The sequence shown here is derived from an EMBL/GenBank/DDBJ whole genome shotgun (WGS) entry which is preliminary data.</text>
</comment>
<feature type="compositionally biased region" description="Low complexity" evidence="4">
    <location>
        <begin position="342"/>
        <end position="377"/>
    </location>
</feature>
<dbReference type="PROSITE" id="PS50011">
    <property type="entry name" value="PROTEIN_KINASE_DOM"/>
    <property type="match status" value="1"/>
</dbReference>
<evidence type="ECO:0000256" key="4">
    <source>
        <dbReference type="SAM" id="MobiDB-lite"/>
    </source>
</evidence>
<organism evidence="6 7">
    <name type="scientific">Microbispora triticiradicis</name>
    <dbReference type="NCBI Taxonomy" id="2200763"/>
    <lineage>
        <taxon>Bacteria</taxon>
        <taxon>Bacillati</taxon>
        <taxon>Actinomycetota</taxon>
        <taxon>Actinomycetes</taxon>
        <taxon>Streptosporangiales</taxon>
        <taxon>Streptosporangiaceae</taxon>
        <taxon>Microbispora</taxon>
    </lineage>
</organism>
<evidence type="ECO:0000313" key="7">
    <source>
        <dbReference type="Proteomes" id="UP000262538"/>
    </source>
</evidence>
<dbReference type="SMART" id="SM00220">
    <property type="entry name" value="S_TKc"/>
    <property type="match status" value="1"/>
</dbReference>
<feature type="region of interest" description="Disordered" evidence="4">
    <location>
        <begin position="628"/>
        <end position="649"/>
    </location>
</feature>
<dbReference type="InterPro" id="IPR000719">
    <property type="entry name" value="Prot_kinase_dom"/>
</dbReference>
<dbReference type="Proteomes" id="UP000262538">
    <property type="component" value="Unassembled WGS sequence"/>
</dbReference>
<dbReference type="Gene3D" id="1.10.510.10">
    <property type="entry name" value="Transferase(Phosphotransferase) domain 1"/>
    <property type="match status" value="1"/>
</dbReference>
<dbReference type="Pfam" id="PF00069">
    <property type="entry name" value="Pkinase"/>
    <property type="match status" value="1"/>
</dbReference>
<protein>
    <recommendedName>
        <fullName evidence="5">Protein kinase domain-containing protein</fullName>
    </recommendedName>
</protein>
<dbReference type="RefSeq" id="WP_111700362.1">
    <property type="nucleotide sequence ID" value="NZ_QFZU02000063.1"/>
</dbReference>
<evidence type="ECO:0000256" key="2">
    <source>
        <dbReference type="ARBA" id="ARBA00022840"/>
    </source>
</evidence>
<evidence type="ECO:0000256" key="1">
    <source>
        <dbReference type="ARBA" id="ARBA00022741"/>
    </source>
</evidence>
<dbReference type="PANTHER" id="PTHR34876">
    <property type="match status" value="1"/>
</dbReference>
<dbReference type="EMBL" id="QFZU02000063">
    <property type="protein sequence ID" value="RGA04206.1"/>
    <property type="molecule type" value="Genomic_DNA"/>
</dbReference>
<feature type="domain" description="Protein kinase" evidence="5">
    <location>
        <begin position="21"/>
        <end position="274"/>
    </location>
</feature>
<dbReference type="Gene3D" id="3.20.20.40">
    <property type="entry name" value="1, 4-beta cellobiohydrolase"/>
    <property type="match status" value="1"/>
</dbReference>
<feature type="binding site" evidence="3">
    <location>
        <position position="49"/>
    </location>
    <ligand>
        <name>ATP</name>
        <dbReference type="ChEBI" id="CHEBI:30616"/>
    </ligand>
</feature>
<keyword evidence="7" id="KW-1185">Reference proteome</keyword>
<dbReference type="InterPro" id="IPR016288">
    <property type="entry name" value="Beta_cellobiohydrolase"/>
</dbReference>
<dbReference type="InterPro" id="IPR017441">
    <property type="entry name" value="Protein_kinase_ATP_BS"/>
</dbReference>
<evidence type="ECO:0000256" key="3">
    <source>
        <dbReference type="PROSITE-ProRule" id="PRU10141"/>
    </source>
</evidence>
<keyword evidence="1 3" id="KW-0547">Nucleotide-binding</keyword>
<reference evidence="6 7" key="1">
    <citation type="submission" date="2018-08" db="EMBL/GenBank/DDBJ databases">
        <title>Microbispora. triticiradicis sp. nov., a novel actinomycete isolated from the root of wheat (Triticum aestivum L.)).</title>
        <authorList>
            <person name="Han C."/>
        </authorList>
    </citation>
    <scope>NUCLEOTIDE SEQUENCE [LARGE SCALE GENOMIC DNA]</scope>
    <source>
        <strain evidence="6 7">NEAU-HRDPA2-9</strain>
    </source>
</reference>
<dbReference type="SUPFAM" id="SSF56112">
    <property type="entry name" value="Protein kinase-like (PK-like)"/>
    <property type="match status" value="1"/>
</dbReference>
<dbReference type="InterPro" id="IPR036434">
    <property type="entry name" value="Beta_cellobiohydrolase_sf"/>
</dbReference>
<feature type="region of interest" description="Disordered" evidence="4">
    <location>
        <begin position="342"/>
        <end position="390"/>
    </location>
</feature>
<proteinExistence type="predicted"/>
<sequence>MTNGAESGGPRYDDPRRIGPFHILGRLGQGGMGTVYLGRDDEGREAAVKVIHPQWAADPGFRRRFQREVAAAQRVARFCTAAVIGAGLDGDVAYLATEYVPGPTLQEVVRDRGPLSGSSLEAVAVNVAVALQAIHSAGVIHRDLKPSNVLLSPVGPKVIDFGIAQVSDNTADLSGIVAGTPSFMSPEQAKGDRLTPASDIFGWGALVAYTASGQAPFSGGSIPSILYRVLHESPQISGLEPRLRSIVDLALAKEPARRPTAQRLVEMLTGHEPVELIAPAAPVAAAEPAAPAATVTGAPTVAGDAAGRPSRPGLTGGVRLGIAAVVAAVLVSAGVFVAARLTSSGKPSSGTPGKPLAASGSPAGYTTPAPTGTTARGAGSGNPLREPDVRLYADPAGDEARQAEAWAAAGRGEDAETMRKLAAVPRAVWLTGPSAAQAGRTASAALGAAARQDAVPVFVTDDLPLHACNEGGAAGSAQYLAWIDAVASAVGDRRAVFVLEPNSLTELPGSPECSLGNAADQRARLRMLSSAVERLGTLPNTAVYLDGSLEGWPSPEVMATRLVEAGIARADGFYLNAAGYQETGSLVAYGTRLAACVKIKSSGSGTCADAGTGGDTSGDTGGLPHFVVDTSRNGRGAWTPPEGRYKDPQEWCNPPGRGAGARPTTDTGSALVDAYLWVRPAGVSDARCTRGESGSADPVYGMVTPYGGQWWPELALQRAKDAVPPL</sequence>
<accession>A0ABX9LJS6</accession>